<dbReference type="EMBL" id="CBSX010000156">
    <property type="protein sequence ID" value="CDH06677.1"/>
    <property type="molecule type" value="Genomic_DNA"/>
</dbReference>
<name>A0A077NX21_XENBV</name>
<dbReference type="AlphaFoldDB" id="A0A077NX21"/>
<organism evidence="1">
    <name type="scientific">Xenorhabdus bovienii str. oregonense</name>
    <dbReference type="NCBI Taxonomy" id="1398202"/>
    <lineage>
        <taxon>Bacteria</taxon>
        <taxon>Pseudomonadati</taxon>
        <taxon>Pseudomonadota</taxon>
        <taxon>Gammaproteobacteria</taxon>
        <taxon>Enterobacterales</taxon>
        <taxon>Morganellaceae</taxon>
        <taxon>Xenorhabdus</taxon>
    </lineage>
</organism>
<comment type="caution">
    <text evidence="1">The sequence shown here is derived from an EMBL/GenBank/DDBJ whole genome shotgun (WGS) entry which is preliminary data.</text>
</comment>
<protein>
    <submittedName>
        <fullName evidence="1">Uncharacterized protein</fullName>
    </submittedName>
</protein>
<dbReference type="Proteomes" id="UP000028483">
    <property type="component" value="Unassembled WGS sequence"/>
</dbReference>
<dbReference type="HOGENOM" id="CLU_3399165_0_0_6"/>
<reference evidence="1" key="1">
    <citation type="submission" date="2013-07" db="EMBL/GenBank/DDBJ databases">
        <title>Sub-species coevolution in mutualistic symbiosis.</title>
        <authorList>
            <person name="Murfin K."/>
            <person name="Klassen J."/>
            <person name="Lee M."/>
            <person name="Forst S."/>
            <person name="Stock P."/>
            <person name="Goodrich-Blair H."/>
        </authorList>
    </citation>
    <scope>NUCLEOTIDE SEQUENCE [LARGE SCALE GENOMIC DNA]</scope>
    <source>
        <strain evidence="1">Oregonense</strain>
    </source>
</reference>
<gene>
    <name evidence="1" type="ORF">XBO1_2390025</name>
</gene>
<evidence type="ECO:0000313" key="1">
    <source>
        <dbReference type="EMBL" id="CDH06677.1"/>
    </source>
</evidence>
<sequence>MVVSRLKTDNKQYLESRFIYPEVVILDPKVT</sequence>
<proteinExistence type="predicted"/>
<accession>A0A077NX21</accession>